<feature type="transmembrane region" description="Helical" evidence="1">
    <location>
        <begin position="177"/>
        <end position="203"/>
    </location>
</feature>
<feature type="transmembrane region" description="Helical" evidence="1">
    <location>
        <begin position="332"/>
        <end position="356"/>
    </location>
</feature>
<reference evidence="2" key="1">
    <citation type="submission" date="2023-04" db="EMBL/GenBank/DDBJ databases">
        <authorList>
            <person name="Vijverberg K."/>
            <person name="Xiong W."/>
            <person name="Schranz E."/>
        </authorList>
    </citation>
    <scope>NUCLEOTIDE SEQUENCE</scope>
</reference>
<feature type="transmembrane region" description="Helical" evidence="1">
    <location>
        <begin position="255"/>
        <end position="273"/>
    </location>
</feature>
<evidence type="ECO:0000313" key="3">
    <source>
        <dbReference type="Proteomes" id="UP001177003"/>
    </source>
</evidence>
<evidence type="ECO:0000313" key="2">
    <source>
        <dbReference type="EMBL" id="CAI9267235.1"/>
    </source>
</evidence>
<dbReference type="PANTHER" id="PTHR33918">
    <property type="entry name" value="OS01G0704200 PROTEIN"/>
    <property type="match status" value="1"/>
</dbReference>
<dbReference type="Proteomes" id="UP001177003">
    <property type="component" value="Chromosome 1"/>
</dbReference>
<name>A0AA35VJ64_LACSI</name>
<dbReference type="AlphaFoldDB" id="A0AA35VJ64"/>
<keyword evidence="1" id="KW-0472">Membrane</keyword>
<feature type="transmembrane region" description="Helical" evidence="1">
    <location>
        <begin position="145"/>
        <end position="165"/>
    </location>
</feature>
<gene>
    <name evidence="2" type="ORF">LSALG_LOCUS7730</name>
</gene>
<dbReference type="PANTHER" id="PTHR33918:SF2">
    <property type="entry name" value="OS01G0704200 PROTEIN"/>
    <property type="match status" value="1"/>
</dbReference>
<dbReference type="GO" id="GO:0009507">
    <property type="term" value="C:chloroplast"/>
    <property type="evidence" value="ECO:0007669"/>
    <property type="project" value="TreeGrafter"/>
</dbReference>
<feature type="transmembrane region" description="Helical" evidence="1">
    <location>
        <begin position="224"/>
        <end position="249"/>
    </location>
</feature>
<sequence>MAVKVSSSFSCVSTSFFASFPFRRTLQVSLPPRLHDCRQLKTKVNTNTRCSINGRLNMNQRFPKRRFIFFASVEDLISGSNDIDSDDGTDEEDDDLLIEDEASKRLERSGGKPGLISFYNHPYKKNEPEILVSTPTISTSGQTKLYWFVGPAVLVASFIFPSLYMRKILSTVFEDSLLTDFLILFFTEALFYCGVAVFLLIVDNLRRPTEPMNAKNRVIPPPQLVYRITSVAALVLSLMIPMVTMGLVWPWTGPAASATLAPYLVGIVVQFAFEQYARYIKSPSWPLIPVIFQVYRLHQLNRAAQLVTALSLTVIRAESTPHNLAINGSLGMLLNVLQCLGVICIWSLSSFLMRFLPSATITEQNPNPYLEVTAILCDEGGRNGSFVELRLHNYRRILWRRLNTQVNVKLIREGALIQDKSWKTCGLRRLYSY</sequence>
<accession>A0AA35VJ64</accession>
<proteinExistence type="predicted"/>
<organism evidence="2 3">
    <name type="scientific">Lactuca saligna</name>
    <name type="common">Willowleaf lettuce</name>
    <dbReference type="NCBI Taxonomy" id="75948"/>
    <lineage>
        <taxon>Eukaryota</taxon>
        <taxon>Viridiplantae</taxon>
        <taxon>Streptophyta</taxon>
        <taxon>Embryophyta</taxon>
        <taxon>Tracheophyta</taxon>
        <taxon>Spermatophyta</taxon>
        <taxon>Magnoliopsida</taxon>
        <taxon>eudicotyledons</taxon>
        <taxon>Gunneridae</taxon>
        <taxon>Pentapetalae</taxon>
        <taxon>asterids</taxon>
        <taxon>campanulids</taxon>
        <taxon>Asterales</taxon>
        <taxon>Asteraceae</taxon>
        <taxon>Cichorioideae</taxon>
        <taxon>Cichorieae</taxon>
        <taxon>Lactucinae</taxon>
        <taxon>Lactuca</taxon>
    </lineage>
</organism>
<evidence type="ECO:0000256" key="1">
    <source>
        <dbReference type="SAM" id="Phobius"/>
    </source>
</evidence>
<protein>
    <recommendedName>
        <fullName evidence="4">Transmembrane protein</fullName>
    </recommendedName>
</protein>
<evidence type="ECO:0008006" key="4">
    <source>
        <dbReference type="Google" id="ProtNLM"/>
    </source>
</evidence>
<keyword evidence="1" id="KW-1133">Transmembrane helix</keyword>
<keyword evidence="3" id="KW-1185">Reference proteome</keyword>
<dbReference type="EMBL" id="OX465077">
    <property type="protein sequence ID" value="CAI9267235.1"/>
    <property type="molecule type" value="Genomic_DNA"/>
</dbReference>
<keyword evidence="1" id="KW-0812">Transmembrane</keyword>